<dbReference type="Pfam" id="PF02913">
    <property type="entry name" value="FAD-oxidase_C"/>
    <property type="match status" value="1"/>
</dbReference>
<organism evidence="5 6">
    <name type="scientific">Amycolatopsis ultiminotia</name>
    <dbReference type="NCBI Taxonomy" id="543629"/>
    <lineage>
        <taxon>Bacteria</taxon>
        <taxon>Bacillati</taxon>
        <taxon>Actinomycetota</taxon>
        <taxon>Actinomycetes</taxon>
        <taxon>Pseudonocardiales</taxon>
        <taxon>Pseudonocardiaceae</taxon>
        <taxon>Amycolatopsis</taxon>
    </lineage>
</organism>
<dbReference type="InterPro" id="IPR025650">
    <property type="entry name" value="Alkyl-DHAP_Synthase"/>
</dbReference>
<evidence type="ECO:0000313" key="6">
    <source>
        <dbReference type="Proteomes" id="UP001500689"/>
    </source>
</evidence>
<reference evidence="6" key="1">
    <citation type="journal article" date="2019" name="Int. J. Syst. Evol. Microbiol.">
        <title>The Global Catalogue of Microorganisms (GCM) 10K type strain sequencing project: providing services to taxonomists for standard genome sequencing and annotation.</title>
        <authorList>
            <consortium name="The Broad Institute Genomics Platform"/>
            <consortium name="The Broad Institute Genome Sequencing Center for Infectious Disease"/>
            <person name="Wu L."/>
            <person name="Ma J."/>
        </authorList>
    </citation>
    <scope>NUCLEOTIDE SEQUENCE [LARGE SCALE GENOMIC DNA]</scope>
    <source>
        <strain evidence="6">JCM 16898</strain>
    </source>
</reference>
<dbReference type="Gene3D" id="3.40.462.40">
    <property type="entry name" value="FAD-linked oxidase, cap domain/gating helix"/>
    <property type="match status" value="1"/>
</dbReference>
<dbReference type="RefSeq" id="WP_344869242.1">
    <property type="nucleotide sequence ID" value="NZ_BAAAZN010000034.1"/>
</dbReference>
<dbReference type="InterPro" id="IPR016169">
    <property type="entry name" value="FAD-bd_PCMH_sub2"/>
</dbReference>
<dbReference type="InterPro" id="IPR016171">
    <property type="entry name" value="Vanillyl_alc_oxidase_C-sub2"/>
</dbReference>
<sequence>MSDSQLLVRRLAESFGAEKISTDPASLAATSHDTWPVSTKWARRGLHPHQADVVVRAVSEADVSAVLRIAEEYGAPVTTRALGSSVTGQPLPTLGGIVLDLSGLVGPHEVDEVDLTVTAPAGVNGGGLEDALNRAGWTTRFSPQSLYRSSVGGWLSTLATGQFSSKYGGVEDLVVGYRVVLAGGEAVELKASPRAAMGPDLRQVFLGSEGTLGVITRVTLKIFPLPAAEDVQTFLVPDVGAGLAIMREQAARGLRPSLLRLYDPTEARHAMADPGFEGTVLFVGTEGEAETVAAEMAVLTRIAAEFGATELGPEPVRAWLARRFDFSTVEKRLDTPGGFAETVEVAHTWRHIEALYTDVRKALEPLADEVLVHFSHVYPQGTSMYIILLGGVADDAAASERLTEIWATAMRVCLDHGAELSHHHGGGLARSPYSRRSLGSAHLVLRRLKHALDPDGLLNPGKLGL</sequence>
<dbReference type="InterPro" id="IPR004113">
    <property type="entry name" value="FAD-bd_oxidored_4_C"/>
</dbReference>
<dbReference type="SUPFAM" id="SSF55103">
    <property type="entry name" value="FAD-linked oxidases, C-terminal domain"/>
    <property type="match status" value="1"/>
</dbReference>
<evidence type="ECO:0000259" key="4">
    <source>
        <dbReference type="PROSITE" id="PS51387"/>
    </source>
</evidence>
<evidence type="ECO:0000256" key="3">
    <source>
        <dbReference type="ARBA" id="ARBA00022827"/>
    </source>
</evidence>
<evidence type="ECO:0000256" key="2">
    <source>
        <dbReference type="ARBA" id="ARBA00022630"/>
    </source>
</evidence>
<gene>
    <name evidence="5" type="ORF">GCM10022222_84550</name>
</gene>
<keyword evidence="6" id="KW-1185">Reference proteome</keyword>
<dbReference type="Pfam" id="PF01565">
    <property type="entry name" value="FAD_binding_4"/>
    <property type="match status" value="1"/>
</dbReference>
<dbReference type="InterPro" id="IPR036318">
    <property type="entry name" value="FAD-bd_PCMH-like_sf"/>
</dbReference>
<name>A0ABP6YSW3_9PSEU</name>
<dbReference type="PANTHER" id="PTHR46568">
    <property type="entry name" value="ALKYLDIHYDROXYACETONEPHOSPHATE SYNTHASE, PEROXISOMAL"/>
    <property type="match status" value="1"/>
</dbReference>
<keyword evidence="3" id="KW-0274">FAD</keyword>
<dbReference type="PANTHER" id="PTHR46568:SF1">
    <property type="entry name" value="ALKYLDIHYDROXYACETONEPHOSPHATE SYNTHASE, PEROXISOMAL"/>
    <property type="match status" value="1"/>
</dbReference>
<feature type="domain" description="FAD-binding PCMH-type" evidence="4">
    <location>
        <begin position="46"/>
        <end position="225"/>
    </location>
</feature>
<evidence type="ECO:0000256" key="1">
    <source>
        <dbReference type="ARBA" id="ARBA00008000"/>
    </source>
</evidence>
<comment type="caution">
    <text evidence="5">The sequence shown here is derived from an EMBL/GenBank/DDBJ whole genome shotgun (WGS) entry which is preliminary data.</text>
</comment>
<dbReference type="Gene3D" id="1.10.45.10">
    <property type="entry name" value="Vanillyl-alcohol Oxidase, Chain A, domain 4"/>
    <property type="match status" value="1"/>
</dbReference>
<dbReference type="PROSITE" id="PS51387">
    <property type="entry name" value="FAD_PCMH"/>
    <property type="match status" value="1"/>
</dbReference>
<keyword evidence="2" id="KW-0285">Flavoprotein</keyword>
<comment type="similarity">
    <text evidence="1">Belongs to the FAD-binding oxidoreductase/transferase type 4 family.</text>
</comment>
<accession>A0ABP6YSW3</accession>
<dbReference type="Gene3D" id="3.30.465.10">
    <property type="match status" value="1"/>
</dbReference>
<dbReference type="Proteomes" id="UP001500689">
    <property type="component" value="Unassembled WGS sequence"/>
</dbReference>
<proteinExistence type="inferred from homology"/>
<dbReference type="InterPro" id="IPR016164">
    <property type="entry name" value="FAD-linked_Oxase-like_C"/>
</dbReference>
<protein>
    <submittedName>
        <fullName evidence="5">FAD-binding oxidoreductase</fullName>
    </submittedName>
</protein>
<evidence type="ECO:0000313" key="5">
    <source>
        <dbReference type="EMBL" id="GAA3586945.1"/>
    </source>
</evidence>
<dbReference type="SUPFAM" id="SSF56176">
    <property type="entry name" value="FAD-binding/transporter-associated domain-like"/>
    <property type="match status" value="1"/>
</dbReference>
<dbReference type="EMBL" id="BAAAZN010000034">
    <property type="protein sequence ID" value="GAA3586945.1"/>
    <property type="molecule type" value="Genomic_DNA"/>
</dbReference>
<dbReference type="InterPro" id="IPR006094">
    <property type="entry name" value="Oxid_FAD_bind_N"/>
</dbReference>
<dbReference type="InterPro" id="IPR016166">
    <property type="entry name" value="FAD-bd_PCMH"/>
</dbReference>